<keyword evidence="3" id="KW-1185">Reference proteome</keyword>
<proteinExistence type="predicted"/>
<comment type="caution">
    <text evidence="2">The sequence shown here is derived from an EMBL/GenBank/DDBJ whole genome shotgun (WGS) entry which is preliminary data.</text>
</comment>
<dbReference type="Pfam" id="PF13119">
    <property type="entry name" value="DUF3973"/>
    <property type="match status" value="1"/>
</dbReference>
<name>A0ABN0YQG9_9BACL</name>
<sequence>MYYYCIVCQGLHDERYTAGKIFKKGYFIDDTGTGIKFHLGMCDPVAWPR</sequence>
<dbReference type="Proteomes" id="UP001500340">
    <property type="component" value="Unassembled WGS sequence"/>
</dbReference>
<dbReference type="InterPro" id="IPR025003">
    <property type="entry name" value="DUF3973"/>
</dbReference>
<protein>
    <recommendedName>
        <fullName evidence="1">DUF3973 domain-containing protein</fullName>
    </recommendedName>
</protein>
<dbReference type="EMBL" id="BAAACX010000018">
    <property type="protein sequence ID" value="GAA0405602.1"/>
    <property type="molecule type" value="Genomic_DNA"/>
</dbReference>
<gene>
    <name evidence="2" type="ORF">GCM10008933_39840</name>
</gene>
<accession>A0ABN0YQG9</accession>
<evidence type="ECO:0000313" key="2">
    <source>
        <dbReference type="EMBL" id="GAA0405602.1"/>
    </source>
</evidence>
<feature type="domain" description="DUF3973" evidence="1">
    <location>
        <begin position="3"/>
        <end position="42"/>
    </location>
</feature>
<dbReference type="RefSeq" id="WP_343864164.1">
    <property type="nucleotide sequence ID" value="NZ_BAAACX010000018.1"/>
</dbReference>
<evidence type="ECO:0000313" key="3">
    <source>
        <dbReference type="Proteomes" id="UP001500340"/>
    </source>
</evidence>
<reference evidence="2 3" key="1">
    <citation type="journal article" date="2019" name="Int. J. Syst. Evol. Microbiol.">
        <title>The Global Catalogue of Microorganisms (GCM) 10K type strain sequencing project: providing services to taxonomists for standard genome sequencing and annotation.</title>
        <authorList>
            <consortium name="The Broad Institute Genomics Platform"/>
            <consortium name="The Broad Institute Genome Sequencing Center for Infectious Disease"/>
            <person name="Wu L."/>
            <person name="Ma J."/>
        </authorList>
    </citation>
    <scope>NUCLEOTIDE SEQUENCE [LARGE SCALE GENOMIC DNA]</scope>
    <source>
        <strain evidence="2 3">JCM 12774</strain>
    </source>
</reference>
<evidence type="ECO:0000259" key="1">
    <source>
        <dbReference type="Pfam" id="PF13119"/>
    </source>
</evidence>
<organism evidence="2 3">
    <name type="scientific">Paenibacillus motobuensis</name>
    <dbReference type="NCBI Taxonomy" id="295324"/>
    <lineage>
        <taxon>Bacteria</taxon>
        <taxon>Bacillati</taxon>
        <taxon>Bacillota</taxon>
        <taxon>Bacilli</taxon>
        <taxon>Bacillales</taxon>
        <taxon>Paenibacillaceae</taxon>
        <taxon>Paenibacillus</taxon>
    </lineage>
</organism>